<comment type="caution">
    <text evidence="2">The sequence shown here is derived from an EMBL/GenBank/DDBJ whole genome shotgun (WGS) entry which is preliminary data.</text>
</comment>
<organism evidence="2 3">
    <name type="scientific">Catenaria anguillulae PL171</name>
    <dbReference type="NCBI Taxonomy" id="765915"/>
    <lineage>
        <taxon>Eukaryota</taxon>
        <taxon>Fungi</taxon>
        <taxon>Fungi incertae sedis</taxon>
        <taxon>Blastocladiomycota</taxon>
        <taxon>Blastocladiomycetes</taxon>
        <taxon>Blastocladiales</taxon>
        <taxon>Catenariaceae</taxon>
        <taxon>Catenaria</taxon>
    </lineage>
</organism>
<evidence type="ECO:0000313" key="3">
    <source>
        <dbReference type="Proteomes" id="UP000193411"/>
    </source>
</evidence>
<evidence type="ECO:0000313" key="2">
    <source>
        <dbReference type="EMBL" id="ORZ34070.1"/>
    </source>
</evidence>
<gene>
    <name evidence="2" type="ORF">BCR44DRAFT_70103</name>
</gene>
<evidence type="ECO:0000256" key="1">
    <source>
        <dbReference type="SAM" id="Phobius"/>
    </source>
</evidence>
<name>A0A1Y2HHJ5_9FUNG</name>
<keyword evidence="1" id="KW-0812">Transmembrane</keyword>
<accession>A0A1Y2HHJ5</accession>
<sequence>MPFSSSVFGPNGLASMRQGPLGPPFRRLTDVDGELVTRSPSWESQDEFAQVPTSQMIAQVLQSASSFGYMSSMIEIVPHVRYHLLIGGHVEFPRTALRIPCFGFIVPERRGFIFKNARLELEPNPNRWITDTCTDMLWAVWQYMDSSNLNNLETVDDQLPIEPSDPVPEYEDLYTARDMLNFYTRLCYVYQTPLALPPSSMRRRDAVQHNKTAAATTAKTRPKSHPHAPFRKLARLDNTKWKMWMPNISMEAVRKAEEAYDDLVDKTNAAIQEGKMKLQDLKTIKEYWDAMAKNRTASNDDCQDTAIPAVKAQRSQSMQQMSASSSANVMGSAGAFGIGLGALMLWLLVSFSL</sequence>
<dbReference type="InterPro" id="IPR008922">
    <property type="entry name" value="Di-copper_centre_dom_sf"/>
</dbReference>
<dbReference type="EMBL" id="MCFL01000031">
    <property type="protein sequence ID" value="ORZ34070.1"/>
    <property type="molecule type" value="Genomic_DNA"/>
</dbReference>
<protein>
    <submittedName>
        <fullName evidence="2">Uncharacterized protein</fullName>
    </submittedName>
</protein>
<keyword evidence="1" id="KW-1133">Transmembrane helix</keyword>
<dbReference type="SUPFAM" id="SSF48056">
    <property type="entry name" value="Di-copper centre-containing domain"/>
    <property type="match status" value="1"/>
</dbReference>
<keyword evidence="3" id="KW-1185">Reference proteome</keyword>
<proteinExistence type="predicted"/>
<dbReference type="AlphaFoldDB" id="A0A1Y2HHJ5"/>
<reference evidence="2 3" key="1">
    <citation type="submission" date="2016-07" db="EMBL/GenBank/DDBJ databases">
        <title>Pervasive Adenine N6-methylation of Active Genes in Fungi.</title>
        <authorList>
            <consortium name="DOE Joint Genome Institute"/>
            <person name="Mondo S.J."/>
            <person name="Dannebaum R.O."/>
            <person name="Kuo R.C."/>
            <person name="Labutti K."/>
            <person name="Haridas S."/>
            <person name="Kuo A."/>
            <person name="Salamov A."/>
            <person name="Ahrendt S.R."/>
            <person name="Lipzen A."/>
            <person name="Sullivan W."/>
            <person name="Andreopoulos W.B."/>
            <person name="Clum A."/>
            <person name="Lindquist E."/>
            <person name="Daum C."/>
            <person name="Ramamoorthy G.K."/>
            <person name="Gryganskyi A."/>
            <person name="Culley D."/>
            <person name="Magnuson J.K."/>
            <person name="James T.Y."/>
            <person name="O'Malley M.A."/>
            <person name="Stajich J.E."/>
            <person name="Spatafora J.W."/>
            <person name="Visel A."/>
            <person name="Grigoriev I.V."/>
        </authorList>
    </citation>
    <scope>NUCLEOTIDE SEQUENCE [LARGE SCALE GENOMIC DNA]</scope>
    <source>
        <strain evidence="2 3">PL171</strain>
    </source>
</reference>
<keyword evidence="1" id="KW-0472">Membrane</keyword>
<dbReference type="Proteomes" id="UP000193411">
    <property type="component" value="Unassembled WGS sequence"/>
</dbReference>
<feature type="transmembrane region" description="Helical" evidence="1">
    <location>
        <begin position="329"/>
        <end position="349"/>
    </location>
</feature>